<protein>
    <submittedName>
        <fullName evidence="2">Uncharacterized protein</fullName>
    </submittedName>
</protein>
<gene>
    <name evidence="2" type="ORF">EHV15_14160</name>
</gene>
<dbReference type="EMBL" id="RRCN01000001">
    <property type="protein sequence ID" value="RRJ63948.1"/>
    <property type="molecule type" value="Genomic_DNA"/>
</dbReference>
<sequence length="75" mass="8259">MIWLKIAGISLIAALIVRFEWVRLNEGSTRERVVLVAVMAIGWVSALLIVLFPEIPGPLMLIDSLYRPLSGLISG</sequence>
<reference evidence="2 3" key="1">
    <citation type="submission" date="2018-11" db="EMBL/GenBank/DDBJ databases">
        <title>Genome sequencing of Paenibacillus sp. KCOM 3021 (= ChDC PVNT-B20).</title>
        <authorList>
            <person name="Kook J.-K."/>
            <person name="Park S.-N."/>
            <person name="Lim Y.K."/>
        </authorList>
    </citation>
    <scope>NUCLEOTIDE SEQUENCE [LARGE SCALE GENOMIC DNA]</scope>
    <source>
        <strain evidence="2 3">KCOM 3021</strain>
    </source>
</reference>
<evidence type="ECO:0000313" key="2">
    <source>
        <dbReference type="EMBL" id="RRJ63948.1"/>
    </source>
</evidence>
<name>A0A3P3U345_9BACL</name>
<evidence type="ECO:0000313" key="3">
    <source>
        <dbReference type="Proteomes" id="UP000267017"/>
    </source>
</evidence>
<dbReference type="Proteomes" id="UP000267017">
    <property type="component" value="Unassembled WGS sequence"/>
</dbReference>
<dbReference type="AlphaFoldDB" id="A0A3P3U345"/>
<evidence type="ECO:0000256" key="1">
    <source>
        <dbReference type="SAM" id="Phobius"/>
    </source>
</evidence>
<dbReference type="RefSeq" id="WP_128631777.1">
    <property type="nucleotide sequence ID" value="NZ_RRCN01000001.1"/>
</dbReference>
<dbReference type="OrthoDB" id="2970258at2"/>
<keyword evidence="3" id="KW-1185">Reference proteome</keyword>
<keyword evidence="1" id="KW-1133">Transmembrane helix</keyword>
<proteinExistence type="predicted"/>
<feature type="transmembrane region" description="Helical" evidence="1">
    <location>
        <begin position="33"/>
        <end position="52"/>
    </location>
</feature>
<organism evidence="2 3">
    <name type="scientific">Paenibacillus oralis</name>
    <dbReference type="NCBI Taxonomy" id="2490856"/>
    <lineage>
        <taxon>Bacteria</taxon>
        <taxon>Bacillati</taxon>
        <taxon>Bacillota</taxon>
        <taxon>Bacilli</taxon>
        <taxon>Bacillales</taxon>
        <taxon>Paenibacillaceae</taxon>
        <taxon>Paenibacillus</taxon>
    </lineage>
</organism>
<keyword evidence="1" id="KW-0812">Transmembrane</keyword>
<accession>A0A3P3U345</accession>
<comment type="caution">
    <text evidence="2">The sequence shown here is derived from an EMBL/GenBank/DDBJ whole genome shotgun (WGS) entry which is preliminary data.</text>
</comment>
<keyword evidence="1" id="KW-0472">Membrane</keyword>